<comment type="caution">
    <text evidence="1">The sequence shown here is derived from an EMBL/GenBank/DDBJ whole genome shotgun (WGS) entry which is preliminary data.</text>
</comment>
<proteinExistence type="predicted"/>
<name>X6LZM3_RETFI</name>
<reference evidence="1 2" key="1">
    <citation type="journal article" date="2013" name="Curr. Biol.">
        <title>The Genome of the Foraminiferan Reticulomyxa filosa.</title>
        <authorList>
            <person name="Glockner G."/>
            <person name="Hulsmann N."/>
            <person name="Schleicher M."/>
            <person name="Noegel A.A."/>
            <person name="Eichinger L."/>
            <person name="Gallinger C."/>
            <person name="Pawlowski J."/>
            <person name="Sierra R."/>
            <person name="Euteneuer U."/>
            <person name="Pillet L."/>
            <person name="Moustafa A."/>
            <person name="Platzer M."/>
            <person name="Groth M."/>
            <person name="Szafranski K."/>
            <person name="Schliwa M."/>
        </authorList>
    </citation>
    <scope>NUCLEOTIDE SEQUENCE [LARGE SCALE GENOMIC DNA]</scope>
</reference>
<dbReference type="Proteomes" id="UP000023152">
    <property type="component" value="Unassembled WGS sequence"/>
</dbReference>
<gene>
    <name evidence="1" type="ORF">RFI_31207</name>
</gene>
<evidence type="ECO:0000313" key="1">
    <source>
        <dbReference type="EMBL" id="ETO06190.1"/>
    </source>
</evidence>
<keyword evidence="2" id="KW-1185">Reference proteome</keyword>
<accession>X6LZM3</accession>
<dbReference type="EMBL" id="ASPP01027386">
    <property type="protein sequence ID" value="ETO06190.1"/>
    <property type="molecule type" value="Genomic_DNA"/>
</dbReference>
<organism evidence="1 2">
    <name type="scientific">Reticulomyxa filosa</name>
    <dbReference type="NCBI Taxonomy" id="46433"/>
    <lineage>
        <taxon>Eukaryota</taxon>
        <taxon>Sar</taxon>
        <taxon>Rhizaria</taxon>
        <taxon>Retaria</taxon>
        <taxon>Foraminifera</taxon>
        <taxon>Monothalamids</taxon>
        <taxon>Reticulomyxidae</taxon>
        <taxon>Reticulomyxa</taxon>
    </lineage>
</organism>
<sequence length="171" mass="20694">MKQINKEIMDVVRENISFIFIFDKYDKSNNNERYFHNRLIFIVQTNPKKIKLAFQQYCQNLEFEMFMQGNQIATENDYKDMKMIIFGALDPSMEMEIKHMDEKLKLKTNEDKTSVEKIHDIWEQYFNVIVLLQQMQLLYSIRVMLIWNNIKIPYAILNHAFLKELILVMPI</sequence>
<evidence type="ECO:0000313" key="2">
    <source>
        <dbReference type="Proteomes" id="UP000023152"/>
    </source>
</evidence>
<protein>
    <submittedName>
        <fullName evidence="1">Uncharacterized protein</fullName>
    </submittedName>
</protein>
<dbReference type="AlphaFoldDB" id="X6LZM3"/>